<feature type="compositionally biased region" description="Polar residues" evidence="1">
    <location>
        <begin position="186"/>
        <end position="202"/>
    </location>
</feature>
<name>A0AAW0Y8H3_CHEQU</name>
<feature type="compositionally biased region" description="Low complexity" evidence="1">
    <location>
        <begin position="250"/>
        <end position="267"/>
    </location>
</feature>
<feature type="region of interest" description="Disordered" evidence="1">
    <location>
        <begin position="75"/>
        <end position="101"/>
    </location>
</feature>
<dbReference type="Proteomes" id="UP001445076">
    <property type="component" value="Unassembled WGS sequence"/>
</dbReference>
<evidence type="ECO:0000313" key="2">
    <source>
        <dbReference type="EMBL" id="KAK8748291.1"/>
    </source>
</evidence>
<feature type="region of interest" description="Disordered" evidence="1">
    <location>
        <begin position="246"/>
        <end position="277"/>
    </location>
</feature>
<keyword evidence="3" id="KW-1185">Reference proteome</keyword>
<sequence length="277" mass="30000">MFRQCELCHERRLSNRLITQQHNQVVPGGSAVNYVELPLSRDAQPGYQVSATELCLFAAKRKNVYLSASSNNNSTTAAAATLPTPSTSLVTPSSSQRPVSEDVLDDSNIYTAVSPVRDSDMAPATEPHIYATGERRGTSIPVSSQAYWPSTSTPVYATLDHRRSAYIPSSAAMLASTTMARPRSVTNIPTADSTPVSSNNAYATLGPRRRGNINTTSNSYISSLHRLSLHSPPDYRQEYGVTAQTPLLATRISPSRTRSPITTSRSPLLRMANESAV</sequence>
<comment type="caution">
    <text evidence="2">The sequence shown here is derived from an EMBL/GenBank/DDBJ whole genome shotgun (WGS) entry which is preliminary data.</text>
</comment>
<dbReference type="EMBL" id="JARKIK010000012">
    <property type="protein sequence ID" value="KAK8748291.1"/>
    <property type="molecule type" value="Genomic_DNA"/>
</dbReference>
<protein>
    <submittedName>
        <fullName evidence="2">Uncharacterized protein</fullName>
    </submittedName>
</protein>
<reference evidence="2 3" key="1">
    <citation type="journal article" date="2024" name="BMC Genomics">
        <title>Genome assembly of redclaw crayfish (Cherax quadricarinatus) provides insights into its immune adaptation and hypoxia tolerance.</title>
        <authorList>
            <person name="Liu Z."/>
            <person name="Zheng J."/>
            <person name="Li H."/>
            <person name="Fang K."/>
            <person name="Wang S."/>
            <person name="He J."/>
            <person name="Zhou D."/>
            <person name="Weng S."/>
            <person name="Chi M."/>
            <person name="Gu Z."/>
            <person name="He J."/>
            <person name="Li F."/>
            <person name="Wang M."/>
        </authorList>
    </citation>
    <scope>NUCLEOTIDE SEQUENCE [LARGE SCALE GENOMIC DNA]</scope>
    <source>
        <strain evidence="2">ZL_2023a</strain>
    </source>
</reference>
<dbReference type="AlphaFoldDB" id="A0AAW0Y8H3"/>
<feature type="region of interest" description="Disordered" evidence="1">
    <location>
        <begin position="186"/>
        <end position="216"/>
    </location>
</feature>
<feature type="compositionally biased region" description="Low complexity" evidence="1">
    <location>
        <begin position="75"/>
        <end position="95"/>
    </location>
</feature>
<gene>
    <name evidence="2" type="ORF">OTU49_016055</name>
</gene>
<accession>A0AAW0Y8H3</accession>
<organism evidence="2 3">
    <name type="scientific">Cherax quadricarinatus</name>
    <name type="common">Australian red claw crayfish</name>
    <dbReference type="NCBI Taxonomy" id="27406"/>
    <lineage>
        <taxon>Eukaryota</taxon>
        <taxon>Metazoa</taxon>
        <taxon>Ecdysozoa</taxon>
        <taxon>Arthropoda</taxon>
        <taxon>Crustacea</taxon>
        <taxon>Multicrustacea</taxon>
        <taxon>Malacostraca</taxon>
        <taxon>Eumalacostraca</taxon>
        <taxon>Eucarida</taxon>
        <taxon>Decapoda</taxon>
        <taxon>Pleocyemata</taxon>
        <taxon>Astacidea</taxon>
        <taxon>Parastacoidea</taxon>
        <taxon>Parastacidae</taxon>
        <taxon>Cherax</taxon>
    </lineage>
</organism>
<proteinExistence type="predicted"/>
<evidence type="ECO:0000313" key="3">
    <source>
        <dbReference type="Proteomes" id="UP001445076"/>
    </source>
</evidence>
<evidence type="ECO:0000256" key="1">
    <source>
        <dbReference type="SAM" id="MobiDB-lite"/>
    </source>
</evidence>